<accession>A0A561EXS1</accession>
<dbReference type="EMBL" id="VIVR01000001">
    <property type="protein sequence ID" value="TWE20414.1"/>
    <property type="molecule type" value="Genomic_DNA"/>
</dbReference>
<organism evidence="2 3">
    <name type="scientific">Kitasatospora atroaurantiaca</name>
    <dbReference type="NCBI Taxonomy" id="285545"/>
    <lineage>
        <taxon>Bacteria</taxon>
        <taxon>Bacillati</taxon>
        <taxon>Actinomycetota</taxon>
        <taxon>Actinomycetes</taxon>
        <taxon>Kitasatosporales</taxon>
        <taxon>Streptomycetaceae</taxon>
        <taxon>Kitasatospora</taxon>
    </lineage>
</organism>
<dbReference type="AlphaFoldDB" id="A0A561EXS1"/>
<dbReference type="InterPro" id="IPR036188">
    <property type="entry name" value="FAD/NAD-bd_sf"/>
</dbReference>
<dbReference type="GO" id="GO:0050660">
    <property type="term" value="F:flavin adenine dinucleotide binding"/>
    <property type="evidence" value="ECO:0007669"/>
    <property type="project" value="TreeGrafter"/>
</dbReference>
<reference evidence="2 3" key="1">
    <citation type="submission" date="2019-06" db="EMBL/GenBank/DDBJ databases">
        <title>Sequencing the genomes of 1000 actinobacteria strains.</title>
        <authorList>
            <person name="Klenk H.-P."/>
        </authorList>
    </citation>
    <scope>NUCLEOTIDE SEQUENCE [LARGE SCALE GENOMIC DNA]</scope>
    <source>
        <strain evidence="2 3">DSM 41649</strain>
    </source>
</reference>
<dbReference type="RefSeq" id="WP_145794745.1">
    <property type="nucleotide sequence ID" value="NZ_BAAABR010000047.1"/>
</dbReference>
<keyword evidence="1" id="KW-0560">Oxidoreductase</keyword>
<dbReference type="InterPro" id="IPR050982">
    <property type="entry name" value="Auxin_biosynth/cation_transpt"/>
</dbReference>
<evidence type="ECO:0000256" key="1">
    <source>
        <dbReference type="ARBA" id="ARBA00023002"/>
    </source>
</evidence>
<dbReference type="PANTHER" id="PTHR43539">
    <property type="entry name" value="FLAVIN-BINDING MONOOXYGENASE-LIKE PROTEIN (AFU_ORTHOLOGUE AFUA_4G09220)"/>
    <property type="match status" value="1"/>
</dbReference>
<dbReference type="PANTHER" id="PTHR43539:SF78">
    <property type="entry name" value="FLAVIN-CONTAINING MONOOXYGENASE"/>
    <property type="match status" value="1"/>
</dbReference>
<protein>
    <submittedName>
        <fullName evidence="2">Putative flavoprotein involved in K+ transport</fullName>
    </submittedName>
</protein>
<dbReference type="GO" id="GO:0004497">
    <property type="term" value="F:monooxygenase activity"/>
    <property type="evidence" value="ECO:0007669"/>
    <property type="project" value="TreeGrafter"/>
</dbReference>
<dbReference type="PRINTS" id="PR00368">
    <property type="entry name" value="FADPNR"/>
</dbReference>
<keyword evidence="3" id="KW-1185">Reference proteome</keyword>
<dbReference type="Proteomes" id="UP000318416">
    <property type="component" value="Unassembled WGS sequence"/>
</dbReference>
<comment type="caution">
    <text evidence="2">The sequence shown here is derived from an EMBL/GenBank/DDBJ whole genome shotgun (WGS) entry which is preliminary data.</text>
</comment>
<gene>
    <name evidence="2" type="ORF">FB465_5567</name>
</gene>
<evidence type="ECO:0000313" key="3">
    <source>
        <dbReference type="Proteomes" id="UP000318416"/>
    </source>
</evidence>
<dbReference type="OrthoDB" id="5168853at2"/>
<dbReference type="Gene3D" id="3.50.50.60">
    <property type="entry name" value="FAD/NAD(P)-binding domain"/>
    <property type="match status" value="1"/>
</dbReference>
<dbReference type="Pfam" id="PF13738">
    <property type="entry name" value="Pyr_redox_3"/>
    <property type="match status" value="1"/>
</dbReference>
<name>A0A561EXS1_9ACTN</name>
<evidence type="ECO:0000313" key="2">
    <source>
        <dbReference type="EMBL" id="TWE20414.1"/>
    </source>
</evidence>
<proteinExistence type="predicted"/>
<sequence length="369" mass="40213">MNAERFETVIIGGGQAGLCVGYHLAKRGREFVILDGNRRIGDNWRQQWDSLRLYSPARYDGLPGMRFPAPRWSFPGKDQVGDYLAAYAERFRLPVRTGVRVDRLSRNGAGYVVDAGDSRLYADNVVVATGTFGRTPYIPGFAAQLDPRTVQLHSCRYRNQAQLHEGPVLVVGASHSGADIAYESGPGHRTVLCGRDTGQIPFRLESRGMHLLFPVLWQIADHVLTTGTPIGRKLGPDIRTHGGPLLRVRAADLAAVGVERVTARMSGVREGMPLLDDGRVLEVANVVWCTGFRQDFDWIDAPGIGADGWPEEKRGVVAASPGLYFSGLAFQRAFSSMLIGGAGRDAEIVAKHIAARERTARKAEALAPG</sequence>
<dbReference type="SUPFAM" id="SSF51905">
    <property type="entry name" value="FAD/NAD(P)-binding domain"/>
    <property type="match status" value="2"/>
</dbReference>